<accession>D7DB78</accession>
<evidence type="ECO:0000256" key="1">
    <source>
        <dbReference type="SAM" id="Phobius"/>
    </source>
</evidence>
<sequence>MILGSKIAEKISMVLTYRNGLLLLLLINIFLLSTSIFSWNYYDVRYFLEWAKVVRDHGILYVYKYARKVAYPPIAVLTFVLPHLLATSITTSLPIIRLIDKLPLILAFNLIFIFLRNKHGLKTAHYWLANTVPYLVIMVYQFDLLPALFILLAAYELAKPDRDPLKTAVYLSLAILYKQILVFLALIPLIIYYKEKRFRDLKKYVAAGIAVASIVILPFLIVDPYAFIYKVLLYHSQRYPQELSLWAIPLYLYNYDYTRLPSWITDAWLPIYVVALILYFMKIIKINRFDEPIIYKYFVIYILMTLIISKVNNLGYLTWALPLLAIIINSKNNMFDGLRFLYIAVSWIEGILYPFVTLFAASVVYGSVFIVEDLSYYSALWSIERSIDRTMFVFSLIDYMRVYFYNVFEALYRGMGISATIYTLLYNWYLAHTIYKIYKYYP</sequence>
<protein>
    <submittedName>
        <fullName evidence="2">Uncharacterized protein</fullName>
    </submittedName>
</protein>
<dbReference type="eggNOG" id="arCOG06688">
    <property type="taxonomic scope" value="Archaea"/>
</dbReference>
<organism evidence="2 3">
    <name type="scientific">Staphylothermus hellenicus (strain DSM 12710 / JCM 10830 / BK20S6-10-b1 / P8)</name>
    <dbReference type="NCBI Taxonomy" id="591019"/>
    <lineage>
        <taxon>Archaea</taxon>
        <taxon>Thermoproteota</taxon>
        <taxon>Thermoprotei</taxon>
        <taxon>Desulfurococcales</taxon>
        <taxon>Desulfurococcaceae</taxon>
        <taxon>Staphylothermus</taxon>
    </lineage>
</organism>
<feature type="transmembrane region" description="Helical" evidence="1">
    <location>
        <begin position="351"/>
        <end position="371"/>
    </location>
</feature>
<name>D7DB78_STAHD</name>
<evidence type="ECO:0000313" key="2">
    <source>
        <dbReference type="EMBL" id="ADI31425.1"/>
    </source>
</evidence>
<proteinExistence type="predicted"/>
<feature type="transmembrane region" description="Helical" evidence="1">
    <location>
        <begin position="167"/>
        <end position="192"/>
    </location>
</feature>
<dbReference type="Proteomes" id="UP000002573">
    <property type="component" value="Chromosome"/>
</dbReference>
<feature type="transmembrane region" description="Helical" evidence="1">
    <location>
        <begin position="20"/>
        <end position="42"/>
    </location>
</feature>
<gene>
    <name evidence="2" type="ordered locus">Shell_0287</name>
</gene>
<feature type="transmembrane region" description="Helical" evidence="1">
    <location>
        <begin position="204"/>
        <end position="228"/>
    </location>
</feature>
<dbReference type="KEGG" id="shc:Shell_0287"/>
<keyword evidence="1" id="KW-0812">Transmembrane</keyword>
<feature type="transmembrane region" description="Helical" evidence="1">
    <location>
        <begin position="293"/>
        <end position="308"/>
    </location>
</feature>
<keyword evidence="1" id="KW-0472">Membrane</keyword>
<feature type="transmembrane region" description="Helical" evidence="1">
    <location>
        <begin position="127"/>
        <end position="155"/>
    </location>
</feature>
<evidence type="ECO:0000313" key="3">
    <source>
        <dbReference type="Proteomes" id="UP000002573"/>
    </source>
</evidence>
<reference evidence="2 3" key="2">
    <citation type="journal article" date="2011" name="Stand. Genomic Sci.">
        <title>Complete genome sequence of Staphylothermus hellenicus P8.</title>
        <authorList>
            <person name="Anderson I."/>
            <person name="Wirth R."/>
            <person name="Lucas S."/>
            <person name="Copeland A."/>
            <person name="Lapidus A."/>
            <person name="Cheng J.F."/>
            <person name="Goodwin L."/>
            <person name="Pitluck S."/>
            <person name="Davenport K."/>
            <person name="Detter J.C."/>
            <person name="Han C."/>
            <person name="Tapia R."/>
            <person name="Land M."/>
            <person name="Hauser L."/>
            <person name="Pati A."/>
            <person name="Mikhailova N."/>
            <person name="Woyke T."/>
            <person name="Klenk H.P."/>
            <person name="Kyrpides N."/>
            <person name="Ivanova N."/>
        </authorList>
    </citation>
    <scope>NUCLEOTIDE SEQUENCE [LARGE SCALE GENOMIC DNA]</scope>
    <source>
        <strain evidence="3">DSM 12710 / JCM 10830 / BK20S6-10-b1 / P8</strain>
    </source>
</reference>
<dbReference type="AlphaFoldDB" id="D7DB78"/>
<reference evidence="3" key="1">
    <citation type="submission" date="2010-05" db="EMBL/GenBank/DDBJ databases">
        <title>Complete sequence of Staphylothermus hellenicus DSM 12710.</title>
        <authorList>
            <consortium name="US DOE Joint Genome Institute"/>
            <person name="Lucas S."/>
            <person name="Copeland A."/>
            <person name="Lapidus A."/>
            <person name="Cheng J.-F."/>
            <person name="Bruce D."/>
            <person name="Goodwin L."/>
            <person name="Pitluck S."/>
            <person name="Davenport K."/>
            <person name="Detter J.C."/>
            <person name="Han C."/>
            <person name="Tapia R."/>
            <person name="Larimer F."/>
            <person name="Land M."/>
            <person name="Hauser L."/>
            <person name="Kyrpides N."/>
            <person name="Mikhailova N."/>
            <person name="Anderson I.J."/>
            <person name="Woyke T."/>
        </authorList>
    </citation>
    <scope>NUCLEOTIDE SEQUENCE [LARGE SCALE GENOMIC DNA]</scope>
    <source>
        <strain evidence="3">DSM 12710 / JCM 10830 / BK20S6-10-b1 / P8</strain>
    </source>
</reference>
<feature type="transmembrane region" description="Helical" evidence="1">
    <location>
        <begin position="260"/>
        <end position="281"/>
    </location>
</feature>
<keyword evidence="1" id="KW-1133">Transmembrane helix</keyword>
<dbReference type="STRING" id="591019.Shell_0287"/>
<feature type="transmembrane region" description="Helical" evidence="1">
    <location>
        <begin position="95"/>
        <end position="115"/>
    </location>
</feature>
<dbReference type="HOGENOM" id="CLU_619145_0_0_2"/>
<dbReference type="EMBL" id="CP002051">
    <property type="protein sequence ID" value="ADI31425.1"/>
    <property type="molecule type" value="Genomic_DNA"/>
</dbReference>
<keyword evidence="3" id="KW-1185">Reference proteome</keyword>
<feature type="transmembrane region" description="Helical" evidence="1">
    <location>
        <begin position="410"/>
        <end position="430"/>
    </location>
</feature>